<dbReference type="EMBL" id="JBHFFA010000004">
    <property type="protein sequence ID" value="KAL2630341.1"/>
    <property type="molecule type" value="Genomic_DNA"/>
</dbReference>
<name>A0ABD1YHS4_9MARC</name>
<reference evidence="1 2" key="1">
    <citation type="submission" date="2024-09" db="EMBL/GenBank/DDBJ databases">
        <title>Chromosome-scale assembly of Riccia fluitans.</title>
        <authorList>
            <person name="Paukszto L."/>
            <person name="Sawicki J."/>
            <person name="Karawczyk K."/>
            <person name="Piernik-Szablinska J."/>
            <person name="Szczecinska M."/>
            <person name="Mazdziarz M."/>
        </authorList>
    </citation>
    <scope>NUCLEOTIDE SEQUENCE [LARGE SCALE GENOMIC DNA]</scope>
    <source>
        <strain evidence="1">Rf_01</strain>
        <tissue evidence="1">Aerial parts of the thallus</tissue>
    </source>
</reference>
<organism evidence="1 2">
    <name type="scientific">Riccia fluitans</name>
    <dbReference type="NCBI Taxonomy" id="41844"/>
    <lineage>
        <taxon>Eukaryota</taxon>
        <taxon>Viridiplantae</taxon>
        <taxon>Streptophyta</taxon>
        <taxon>Embryophyta</taxon>
        <taxon>Marchantiophyta</taxon>
        <taxon>Marchantiopsida</taxon>
        <taxon>Marchantiidae</taxon>
        <taxon>Marchantiales</taxon>
        <taxon>Ricciaceae</taxon>
        <taxon>Riccia</taxon>
    </lineage>
</organism>
<gene>
    <name evidence="1" type="ORF">R1flu_015027</name>
</gene>
<keyword evidence="2" id="KW-1185">Reference proteome</keyword>
<accession>A0ABD1YHS4</accession>
<comment type="caution">
    <text evidence="1">The sequence shown here is derived from an EMBL/GenBank/DDBJ whole genome shotgun (WGS) entry which is preliminary data.</text>
</comment>
<proteinExistence type="predicted"/>
<evidence type="ECO:0000313" key="1">
    <source>
        <dbReference type="EMBL" id="KAL2630341.1"/>
    </source>
</evidence>
<protein>
    <submittedName>
        <fullName evidence="1">Uncharacterized protein</fullName>
    </submittedName>
</protein>
<dbReference type="AlphaFoldDB" id="A0ABD1YHS4"/>
<dbReference type="Proteomes" id="UP001605036">
    <property type="component" value="Unassembled WGS sequence"/>
</dbReference>
<sequence>MNEIFKQRQFVLRNGLEKSADVLVEVMREGVCPTVSSDPGATTAPVSKAAAEIRILGIGREETEGSSAAVPFSCTKLRTSHLFQGRPEAKLKVFIHMFQDAACARLAVVDSTSQKPVDQVKVLMLLSRR</sequence>
<evidence type="ECO:0000313" key="2">
    <source>
        <dbReference type="Proteomes" id="UP001605036"/>
    </source>
</evidence>